<feature type="domain" description="DUF7137" evidence="2">
    <location>
        <begin position="68"/>
        <end position="193"/>
    </location>
</feature>
<dbReference type="InterPro" id="IPR055561">
    <property type="entry name" value="DUF7137"/>
</dbReference>
<dbReference type="PANTHER" id="PTHR42028">
    <property type="entry name" value="CHROMOSOME 1, WHOLE GENOME SHOTGUN SEQUENCE"/>
    <property type="match status" value="1"/>
</dbReference>
<name>A0A9P6Q205_9FUNG</name>
<dbReference type="Pfam" id="PF23585">
    <property type="entry name" value="DUF7137"/>
    <property type="match status" value="1"/>
</dbReference>
<proteinExistence type="predicted"/>
<dbReference type="PANTHER" id="PTHR42028:SF1">
    <property type="entry name" value="YALI0E30657P"/>
    <property type="match status" value="1"/>
</dbReference>
<comment type="caution">
    <text evidence="3">The sequence shown here is derived from an EMBL/GenBank/DDBJ whole genome shotgun (WGS) entry which is preliminary data.</text>
</comment>
<dbReference type="AlphaFoldDB" id="A0A9P6Q205"/>
<accession>A0A9P6Q205</accession>
<evidence type="ECO:0000313" key="4">
    <source>
        <dbReference type="Proteomes" id="UP000726737"/>
    </source>
</evidence>
<organism evidence="3 4">
    <name type="scientific">Mortierella polycephala</name>
    <dbReference type="NCBI Taxonomy" id="41804"/>
    <lineage>
        <taxon>Eukaryota</taxon>
        <taxon>Fungi</taxon>
        <taxon>Fungi incertae sedis</taxon>
        <taxon>Mucoromycota</taxon>
        <taxon>Mortierellomycotina</taxon>
        <taxon>Mortierellomycetes</taxon>
        <taxon>Mortierellales</taxon>
        <taxon>Mortierellaceae</taxon>
        <taxon>Mortierella</taxon>
    </lineage>
</organism>
<evidence type="ECO:0000313" key="3">
    <source>
        <dbReference type="EMBL" id="KAG0258063.1"/>
    </source>
</evidence>
<gene>
    <name evidence="3" type="ORF">BG011_003546</name>
</gene>
<dbReference type="EMBL" id="JAAAJA010000234">
    <property type="protein sequence ID" value="KAG0258063.1"/>
    <property type="molecule type" value="Genomic_DNA"/>
</dbReference>
<feature type="region of interest" description="Disordered" evidence="1">
    <location>
        <begin position="28"/>
        <end position="61"/>
    </location>
</feature>
<dbReference type="OrthoDB" id="2435509at2759"/>
<evidence type="ECO:0000256" key="1">
    <source>
        <dbReference type="SAM" id="MobiDB-lite"/>
    </source>
</evidence>
<protein>
    <recommendedName>
        <fullName evidence="2">DUF7137 domain-containing protein</fullName>
    </recommendedName>
</protein>
<reference evidence="3" key="1">
    <citation type="journal article" date="2020" name="Fungal Divers.">
        <title>Resolving the Mortierellaceae phylogeny through synthesis of multi-gene phylogenetics and phylogenomics.</title>
        <authorList>
            <person name="Vandepol N."/>
            <person name="Liber J."/>
            <person name="Desiro A."/>
            <person name="Na H."/>
            <person name="Kennedy M."/>
            <person name="Barry K."/>
            <person name="Grigoriev I.V."/>
            <person name="Miller A.N."/>
            <person name="O'Donnell K."/>
            <person name="Stajich J.E."/>
            <person name="Bonito G."/>
        </authorList>
    </citation>
    <scope>NUCLEOTIDE SEQUENCE</scope>
    <source>
        <strain evidence="3">KOD948</strain>
    </source>
</reference>
<evidence type="ECO:0000259" key="2">
    <source>
        <dbReference type="Pfam" id="PF23585"/>
    </source>
</evidence>
<dbReference type="Proteomes" id="UP000726737">
    <property type="component" value="Unassembled WGS sequence"/>
</dbReference>
<sequence>MSVTDSTHLLQCVNVRLNLAGSGAVFGPPRPPSTLPPLSTELPKNGSSTVIGPDSGTEGGGTVFDPTLPVSQISMVQPMHNVANPPLFAVGSFITFEWVFDNTTLVFPPEILTVEVRLNDPKMVWTVANVSGTATSTVWNTGIVNNPALFMGFYTLSVYDPKIGKLGVATSGHLMPYSGLQFGLYIPEPYTPRIGGNR</sequence>
<keyword evidence="4" id="KW-1185">Reference proteome</keyword>